<gene>
    <name evidence="2" type="ORF">MOV92_11110</name>
</gene>
<evidence type="ECO:0000313" key="2">
    <source>
        <dbReference type="EMBL" id="UNP31754.1"/>
    </source>
</evidence>
<reference evidence="2 3" key="1">
    <citation type="submission" date="2022-03" db="EMBL/GenBank/DDBJ databases">
        <title>Complete genome sequence of Lysobacter capsici VKM B-2533 and Lysobacter gummosus 10.1.1, promising sources of lytic agents.</title>
        <authorList>
            <person name="Tarlachkov S.V."/>
            <person name="Kudryakova I.V."/>
            <person name="Afoshin A.S."/>
            <person name="Leontyevskaya E.A."/>
            <person name="Leontyevskaya N.V."/>
        </authorList>
    </citation>
    <scope>NUCLEOTIDE SEQUENCE [LARGE SCALE GENOMIC DNA]</scope>
    <source>
        <strain evidence="2 3">10.1.1</strain>
    </source>
</reference>
<dbReference type="Pfam" id="PF01636">
    <property type="entry name" value="APH"/>
    <property type="match status" value="1"/>
</dbReference>
<accession>A0ABY3XJD1</accession>
<dbReference type="PANTHER" id="PTHR47829">
    <property type="entry name" value="HYDROLASE, PUTATIVE (AFU_ORTHOLOGUE AFUA_1G12880)-RELATED"/>
    <property type="match status" value="1"/>
</dbReference>
<protein>
    <submittedName>
        <fullName evidence="2">Phosphotransferase family protein</fullName>
    </submittedName>
</protein>
<evidence type="ECO:0000313" key="3">
    <source>
        <dbReference type="Proteomes" id="UP000829194"/>
    </source>
</evidence>
<dbReference type="Gene3D" id="3.90.1200.10">
    <property type="match status" value="1"/>
</dbReference>
<feature type="domain" description="Aminoglycoside phosphotransferase" evidence="1">
    <location>
        <begin position="45"/>
        <end position="280"/>
    </location>
</feature>
<name>A0ABY3XJD1_9GAMM</name>
<dbReference type="Gene3D" id="3.30.200.20">
    <property type="entry name" value="Phosphorylase Kinase, domain 1"/>
    <property type="match status" value="1"/>
</dbReference>
<evidence type="ECO:0000259" key="1">
    <source>
        <dbReference type="Pfam" id="PF01636"/>
    </source>
</evidence>
<dbReference type="CDD" id="cd05154">
    <property type="entry name" value="ACAD10_11_N-like"/>
    <property type="match status" value="1"/>
</dbReference>
<keyword evidence="3" id="KW-1185">Reference proteome</keyword>
<dbReference type="PANTHER" id="PTHR47829:SF1">
    <property type="entry name" value="HAD FAMILY PHOSPHATASE"/>
    <property type="match status" value="1"/>
</dbReference>
<dbReference type="InterPro" id="IPR041726">
    <property type="entry name" value="ACAD10_11_N"/>
</dbReference>
<organism evidence="2 3">
    <name type="scientific">Lysobacter gummosus</name>
    <dbReference type="NCBI Taxonomy" id="262324"/>
    <lineage>
        <taxon>Bacteria</taxon>
        <taxon>Pseudomonadati</taxon>
        <taxon>Pseudomonadota</taxon>
        <taxon>Gammaproteobacteria</taxon>
        <taxon>Lysobacterales</taxon>
        <taxon>Lysobacteraceae</taxon>
        <taxon>Lysobacter</taxon>
    </lineage>
</organism>
<dbReference type="Proteomes" id="UP000829194">
    <property type="component" value="Chromosome"/>
</dbReference>
<dbReference type="InterPro" id="IPR002575">
    <property type="entry name" value="Aminoglycoside_PTrfase"/>
</dbReference>
<proteinExistence type="predicted"/>
<dbReference type="RefSeq" id="WP_057942863.1">
    <property type="nucleotide sequence ID" value="NZ_CP011131.1"/>
</dbReference>
<dbReference type="InterPro" id="IPR052898">
    <property type="entry name" value="ACAD10-like"/>
</dbReference>
<sequence length="361" mass="41531">MSAIAGGNGSREDARAARSGEELDAAAVDAWLKARMPHLRGAPQVTQYTGGASNWTYRLLYDNDDLILRRPPAGKKAKSAHDMGREFRIQRALMPVYPFVPEMYAHCEDESVIGAEFYVMQRLDGLILRKNLPRGLELSSEQVRGLCTRVLDTLIALHQVDHRAAGLEQLAPGAGYTQRQIEGWNKRYRDARTWNVPSGGKIIDWLQANLPQDETICLTHNDFRFDNVVLDANDPTRVVGVLDWELATLGDPLMDVGNLLAYWVQADDDFLARDTRRQPTHLPGMFTRREVMDYYSERTGLRPRSWTFYEVYGLFRLSAIAQQIYYRYHHGQTRNPAFKRFWLSVNYLHWRCRRAIARERG</sequence>
<dbReference type="SUPFAM" id="SSF56112">
    <property type="entry name" value="Protein kinase-like (PK-like)"/>
    <property type="match status" value="1"/>
</dbReference>
<dbReference type="InterPro" id="IPR011009">
    <property type="entry name" value="Kinase-like_dom_sf"/>
</dbReference>
<dbReference type="EMBL" id="CP093547">
    <property type="protein sequence ID" value="UNP31754.1"/>
    <property type="molecule type" value="Genomic_DNA"/>
</dbReference>